<keyword evidence="4 7" id="KW-0479">Metal-binding</keyword>
<dbReference type="FunFam" id="3.30.540.10:FF:000003">
    <property type="entry name" value="Inositol-1-monophosphatase"/>
    <property type="match status" value="1"/>
</dbReference>
<evidence type="ECO:0000313" key="9">
    <source>
        <dbReference type="EMBL" id="PIQ68900.1"/>
    </source>
</evidence>
<organism evidence="9 10">
    <name type="scientific">Candidatus Taylorbacteria bacterium CG11_big_fil_rev_8_21_14_0_20_46_11</name>
    <dbReference type="NCBI Taxonomy" id="1975025"/>
    <lineage>
        <taxon>Bacteria</taxon>
        <taxon>Candidatus Tayloriibacteriota</taxon>
    </lineage>
</organism>
<feature type="binding site" evidence="7">
    <location>
        <position position="83"/>
    </location>
    <ligand>
        <name>Mg(2+)</name>
        <dbReference type="ChEBI" id="CHEBI:18420"/>
        <label>1</label>
        <note>catalytic</note>
    </ligand>
</feature>
<dbReference type="PRINTS" id="PR00377">
    <property type="entry name" value="IMPHPHTASES"/>
</dbReference>
<protein>
    <recommendedName>
        <fullName evidence="8">Inositol-1-monophosphatase</fullName>
        <ecNumber evidence="8">3.1.3.25</ecNumber>
    </recommendedName>
</protein>
<comment type="similarity">
    <text evidence="3 8">Belongs to the inositol monophosphatase superfamily.</text>
</comment>
<dbReference type="GO" id="GO:0046872">
    <property type="term" value="F:metal ion binding"/>
    <property type="evidence" value="ECO:0007669"/>
    <property type="project" value="UniProtKB-KW"/>
</dbReference>
<dbReference type="Gene3D" id="3.30.540.10">
    <property type="entry name" value="Fructose-1,6-Bisphosphatase, subunit A, domain 1"/>
    <property type="match status" value="1"/>
</dbReference>
<dbReference type="PANTHER" id="PTHR20854:SF4">
    <property type="entry name" value="INOSITOL-1-MONOPHOSPHATASE-RELATED"/>
    <property type="match status" value="1"/>
</dbReference>
<dbReference type="Pfam" id="PF00459">
    <property type="entry name" value="Inositol_P"/>
    <property type="match status" value="1"/>
</dbReference>
<sequence length="254" mass="27211">MDLLSVAMEAAKKGGAVVSSYFETALSREVKEDKSFVTAADKESETVILAEIKKHFPNHGILSEESEEQKSASPYQWVIDPLDGTANFLNGIPMFAVSIAVLQDGVPVAGVVYHPIGDAMYAAAKGKGMTWKGKSVRVSEDAHDHAMISFGPGKREKEHLNKMLSNAESFVKSKRYLGCTALELGFVARGGTEGFICIGLNKWDYAAGVLLAQEAGGTITDFEGKPWIFGSSDFFIASNGVVHSALLKLVASTS</sequence>
<keyword evidence="5 8" id="KW-0378">Hydrolase</keyword>
<comment type="catalytic activity">
    <reaction evidence="1 8">
        <text>a myo-inositol phosphate + H2O = myo-inositol + phosphate</text>
        <dbReference type="Rhea" id="RHEA:24056"/>
        <dbReference type="ChEBI" id="CHEBI:15377"/>
        <dbReference type="ChEBI" id="CHEBI:17268"/>
        <dbReference type="ChEBI" id="CHEBI:43474"/>
        <dbReference type="ChEBI" id="CHEBI:84139"/>
        <dbReference type="EC" id="3.1.3.25"/>
    </reaction>
</comment>
<feature type="binding site" evidence="7">
    <location>
        <position position="204"/>
    </location>
    <ligand>
        <name>Mg(2+)</name>
        <dbReference type="ChEBI" id="CHEBI:18420"/>
        <label>1</label>
        <note>catalytic</note>
    </ligand>
</feature>
<dbReference type="EC" id="3.1.3.25" evidence="8"/>
<dbReference type="PANTHER" id="PTHR20854">
    <property type="entry name" value="INOSITOL MONOPHOSPHATASE"/>
    <property type="match status" value="1"/>
</dbReference>
<evidence type="ECO:0000256" key="1">
    <source>
        <dbReference type="ARBA" id="ARBA00001033"/>
    </source>
</evidence>
<evidence type="ECO:0000313" key="10">
    <source>
        <dbReference type="Proteomes" id="UP000229342"/>
    </source>
</evidence>
<gene>
    <name evidence="9" type="ORF">COV91_01670</name>
</gene>
<reference evidence="9 10" key="1">
    <citation type="submission" date="2017-09" db="EMBL/GenBank/DDBJ databases">
        <title>Depth-based differentiation of microbial function through sediment-hosted aquifers and enrichment of novel symbionts in the deep terrestrial subsurface.</title>
        <authorList>
            <person name="Probst A.J."/>
            <person name="Ladd B."/>
            <person name="Jarett J.K."/>
            <person name="Geller-Mcgrath D.E."/>
            <person name="Sieber C.M."/>
            <person name="Emerson J.B."/>
            <person name="Anantharaman K."/>
            <person name="Thomas B.C."/>
            <person name="Malmstrom R."/>
            <person name="Stieglmeier M."/>
            <person name="Klingl A."/>
            <person name="Woyke T."/>
            <person name="Ryan C.M."/>
            <person name="Banfield J.F."/>
        </authorList>
    </citation>
    <scope>NUCLEOTIDE SEQUENCE [LARGE SCALE GENOMIC DNA]</scope>
    <source>
        <strain evidence="9">CG11_big_fil_rev_8_21_14_0_20_46_11</strain>
    </source>
</reference>
<dbReference type="GO" id="GO:0006020">
    <property type="term" value="P:inositol metabolic process"/>
    <property type="evidence" value="ECO:0007669"/>
    <property type="project" value="TreeGrafter"/>
</dbReference>
<evidence type="ECO:0000256" key="8">
    <source>
        <dbReference type="RuleBase" id="RU364068"/>
    </source>
</evidence>
<dbReference type="InterPro" id="IPR020550">
    <property type="entry name" value="Inositol_monophosphatase_CS"/>
</dbReference>
<comment type="cofactor">
    <cofactor evidence="2 7 8">
        <name>Mg(2+)</name>
        <dbReference type="ChEBI" id="CHEBI:18420"/>
    </cofactor>
</comment>
<dbReference type="PROSITE" id="PS00629">
    <property type="entry name" value="IMP_1"/>
    <property type="match status" value="1"/>
</dbReference>
<dbReference type="InterPro" id="IPR020583">
    <property type="entry name" value="Inositol_monoP_metal-BS"/>
</dbReference>
<dbReference type="AlphaFoldDB" id="A0A2H0KCB1"/>
<dbReference type="GO" id="GO:0046854">
    <property type="term" value="P:phosphatidylinositol phosphate biosynthetic process"/>
    <property type="evidence" value="ECO:0007669"/>
    <property type="project" value="InterPro"/>
</dbReference>
<proteinExistence type="inferred from homology"/>
<accession>A0A2H0KCB1</accession>
<keyword evidence="6 7" id="KW-0460">Magnesium</keyword>
<dbReference type="EMBL" id="PCVG01000019">
    <property type="protein sequence ID" value="PIQ68900.1"/>
    <property type="molecule type" value="Genomic_DNA"/>
</dbReference>
<dbReference type="GO" id="GO:0008934">
    <property type="term" value="F:inositol monophosphate 1-phosphatase activity"/>
    <property type="evidence" value="ECO:0007669"/>
    <property type="project" value="InterPro"/>
</dbReference>
<dbReference type="InterPro" id="IPR033942">
    <property type="entry name" value="IMPase"/>
</dbReference>
<evidence type="ECO:0000256" key="6">
    <source>
        <dbReference type="ARBA" id="ARBA00022842"/>
    </source>
</evidence>
<evidence type="ECO:0000256" key="2">
    <source>
        <dbReference type="ARBA" id="ARBA00001946"/>
    </source>
</evidence>
<evidence type="ECO:0000256" key="5">
    <source>
        <dbReference type="ARBA" id="ARBA00022801"/>
    </source>
</evidence>
<dbReference type="Gene3D" id="3.40.190.80">
    <property type="match status" value="1"/>
</dbReference>
<evidence type="ECO:0000256" key="3">
    <source>
        <dbReference type="ARBA" id="ARBA00009759"/>
    </source>
</evidence>
<dbReference type="PROSITE" id="PS00630">
    <property type="entry name" value="IMP_2"/>
    <property type="match status" value="1"/>
</dbReference>
<comment type="caution">
    <text evidence="9">The sequence shown here is derived from an EMBL/GenBank/DDBJ whole genome shotgun (WGS) entry which is preliminary data.</text>
</comment>
<dbReference type="Proteomes" id="UP000229342">
    <property type="component" value="Unassembled WGS sequence"/>
</dbReference>
<evidence type="ECO:0000256" key="4">
    <source>
        <dbReference type="ARBA" id="ARBA00022723"/>
    </source>
</evidence>
<dbReference type="CDD" id="cd01639">
    <property type="entry name" value="IMPase"/>
    <property type="match status" value="1"/>
</dbReference>
<feature type="binding site" evidence="7">
    <location>
        <position position="82"/>
    </location>
    <ligand>
        <name>Mg(2+)</name>
        <dbReference type="ChEBI" id="CHEBI:18420"/>
        <label>1</label>
        <note>catalytic</note>
    </ligand>
</feature>
<dbReference type="SUPFAM" id="SSF56655">
    <property type="entry name" value="Carbohydrate phosphatase"/>
    <property type="match status" value="1"/>
</dbReference>
<name>A0A2H0KCB1_9BACT</name>
<feature type="binding site" evidence="7">
    <location>
        <position position="80"/>
    </location>
    <ligand>
        <name>Mg(2+)</name>
        <dbReference type="ChEBI" id="CHEBI:18420"/>
        <label>1</label>
        <note>catalytic</note>
    </ligand>
</feature>
<evidence type="ECO:0000256" key="7">
    <source>
        <dbReference type="PIRSR" id="PIRSR600760-2"/>
    </source>
</evidence>
<dbReference type="GO" id="GO:0007165">
    <property type="term" value="P:signal transduction"/>
    <property type="evidence" value="ECO:0007669"/>
    <property type="project" value="TreeGrafter"/>
</dbReference>
<feature type="binding site" evidence="7">
    <location>
        <position position="64"/>
    </location>
    <ligand>
        <name>Mg(2+)</name>
        <dbReference type="ChEBI" id="CHEBI:18420"/>
        <label>1</label>
        <note>catalytic</note>
    </ligand>
</feature>
<dbReference type="InterPro" id="IPR000760">
    <property type="entry name" value="Inositol_monophosphatase-like"/>
</dbReference>